<feature type="compositionally biased region" description="Basic and acidic residues" evidence="5">
    <location>
        <begin position="615"/>
        <end position="644"/>
    </location>
</feature>
<feature type="region of interest" description="Disordered" evidence="5">
    <location>
        <begin position="615"/>
        <end position="646"/>
    </location>
</feature>
<name>A0A0D3I151_EMIH1</name>
<dbReference type="Gene3D" id="3.40.720.10">
    <property type="entry name" value="Alkaline Phosphatase, subunit A"/>
    <property type="match status" value="1"/>
</dbReference>
<dbReference type="GeneID" id="17251118"/>
<organism evidence="7 8">
    <name type="scientific">Emiliania huxleyi (strain CCMP1516)</name>
    <dbReference type="NCBI Taxonomy" id="280463"/>
    <lineage>
        <taxon>Eukaryota</taxon>
        <taxon>Haptista</taxon>
        <taxon>Haptophyta</taxon>
        <taxon>Prymnesiophyceae</taxon>
        <taxon>Isochrysidales</taxon>
        <taxon>Noelaerhabdaceae</taxon>
        <taxon>Emiliania</taxon>
    </lineage>
</organism>
<keyword evidence="2" id="KW-0479">Metal-binding</keyword>
<dbReference type="PaxDb" id="2903-EOD04986"/>
<dbReference type="Pfam" id="PF00884">
    <property type="entry name" value="Sulfatase"/>
    <property type="match status" value="1"/>
</dbReference>
<dbReference type="GO" id="GO:0046872">
    <property type="term" value="F:metal ion binding"/>
    <property type="evidence" value="ECO:0007669"/>
    <property type="project" value="UniProtKB-KW"/>
</dbReference>
<evidence type="ECO:0000256" key="2">
    <source>
        <dbReference type="ARBA" id="ARBA00022723"/>
    </source>
</evidence>
<evidence type="ECO:0000313" key="8">
    <source>
        <dbReference type="Proteomes" id="UP000013827"/>
    </source>
</evidence>
<dbReference type="HOGENOM" id="CLU_006332_11_0_1"/>
<dbReference type="STRING" id="2903.R1D2H6"/>
<evidence type="ECO:0000313" key="7">
    <source>
        <dbReference type="EnsemblProtists" id="EOD04986"/>
    </source>
</evidence>
<feature type="domain" description="Sulfatase N-terminal" evidence="6">
    <location>
        <begin position="38"/>
        <end position="458"/>
    </location>
</feature>
<keyword evidence="3" id="KW-0378">Hydrolase</keyword>
<dbReference type="OMA" id="QARYMEI"/>
<dbReference type="eggNOG" id="KOG3867">
    <property type="taxonomic scope" value="Eukaryota"/>
</dbReference>
<accession>A0A0D3I151</accession>
<evidence type="ECO:0000256" key="4">
    <source>
        <dbReference type="ARBA" id="ARBA00022837"/>
    </source>
</evidence>
<feature type="compositionally biased region" description="Pro residues" evidence="5">
    <location>
        <begin position="1"/>
        <end position="12"/>
    </location>
</feature>
<evidence type="ECO:0000259" key="6">
    <source>
        <dbReference type="Pfam" id="PF00884"/>
    </source>
</evidence>
<sequence length="773" mass="84349">DGRVLPFPPAPPGGTVGYTMSSSTHRWPEEEPPLKEAPNILIVMFDDAGFGQPSAFGGGIATPSLEKLKATGISYNAFHTTAMCSPTRASLLTGRNHHAVGSGQIAELANAWDGYTGVIPKTAATLPEVLRHYGYATAAFGKDHNTPVDSLGSGPFDRTPTGRGFDHFYGFMAGETSQYEPLLWEGNVQIPTPAAVEGGGAYHLTEDLADKAIGWMRRTKALHPSRPFFVWWTPGAVHGPHHVSARWADRYKGAFSGGWDAYQKETVARQKAMGWLPEEAEPSARPEGLPAWESLSKQERAFQERLMEVYAGFLEHTDYQMGRVVGEVEALGLRNDTLIIDIFSDNGASAEGMGGTVAELNAQNGFTSTVDEQLRVLGALGGLAAIGGAKTDNMYHAAWAWAGGAPFRFTKLVASDWGGTRTPMVVSWPGRVMPDRTPRRQFHHVNDVAPTVYELLGISPPEVVDGHAQDPIDGVSFVYTFDDAGAAERKETQYFDIMGSRGVYHKGWLASTFGPRAPWEMGAPDLATWDPTQDAWQLYDTRPDYSLARDLSGQPAHAGRLSAMRALADAEFRANKVLPVGGGLYVLLHPAEVKRTSNTQWRLFPGMVRISEITRDRARSRPRLSRDLPRSGSHPGERGAEHHPGSGGACLFAADGSLYYEYSALLLRRYTFKVGRLPPSSAHVKAGDYPRSPEMILDCPRLPEIARLSRRTSRFGREARGATGVGRTVPVVFTANEGFDVGMDLGSPVADYYYGLKPFRFDGKINAIHFESL</sequence>
<dbReference type="GO" id="GO:0016787">
    <property type="term" value="F:hydrolase activity"/>
    <property type="evidence" value="ECO:0007669"/>
    <property type="project" value="UniProtKB-KW"/>
</dbReference>
<keyword evidence="8" id="KW-1185">Reference proteome</keyword>
<feature type="region of interest" description="Disordered" evidence="5">
    <location>
        <begin position="1"/>
        <end position="32"/>
    </location>
</feature>
<evidence type="ECO:0000256" key="1">
    <source>
        <dbReference type="ARBA" id="ARBA00008779"/>
    </source>
</evidence>
<comment type="similarity">
    <text evidence="1">Belongs to the sulfatase family.</text>
</comment>
<dbReference type="SUPFAM" id="SSF53649">
    <property type="entry name" value="Alkaline phosphatase-like"/>
    <property type="match status" value="1"/>
</dbReference>
<dbReference type="PROSITE" id="PS00523">
    <property type="entry name" value="SULFATASE_1"/>
    <property type="match status" value="1"/>
</dbReference>
<keyword evidence="4" id="KW-0106">Calcium</keyword>
<dbReference type="KEGG" id="ehx:EMIHUDRAFT_51266"/>
<dbReference type="InterPro" id="IPR050738">
    <property type="entry name" value="Sulfatase"/>
</dbReference>
<evidence type="ECO:0000256" key="5">
    <source>
        <dbReference type="SAM" id="MobiDB-lite"/>
    </source>
</evidence>
<dbReference type="InterPro" id="IPR000917">
    <property type="entry name" value="Sulfatase_N"/>
</dbReference>
<dbReference type="RefSeq" id="XP_005757415.1">
    <property type="nucleotide sequence ID" value="XM_005757358.1"/>
</dbReference>
<dbReference type="AlphaFoldDB" id="A0A0D3I151"/>
<evidence type="ECO:0000256" key="3">
    <source>
        <dbReference type="ARBA" id="ARBA00022801"/>
    </source>
</evidence>
<reference evidence="7" key="2">
    <citation type="submission" date="2024-10" db="UniProtKB">
        <authorList>
            <consortium name="EnsemblProtists"/>
        </authorList>
    </citation>
    <scope>IDENTIFICATION</scope>
</reference>
<dbReference type="CDD" id="cd16025">
    <property type="entry name" value="PAS_like"/>
    <property type="match status" value="1"/>
</dbReference>
<dbReference type="EnsemblProtists" id="EOD04986">
    <property type="protein sequence ID" value="EOD04986"/>
    <property type="gene ID" value="EMIHUDRAFT_51266"/>
</dbReference>
<protein>
    <recommendedName>
        <fullName evidence="6">Sulfatase N-terminal domain-containing protein</fullName>
    </recommendedName>
</protein>
<dbReference type="Proteomes" id="UP000013827">
    <property type="component" value="Unassembled WGS sequence"/>
</dbReference>
<dbReference type="InterPro" id="IPR017850">
    <property type="entry name" value="Alkaline_phosphatase_core_sf"/>
</dbReference>
<proteinExistence type="inferred from homology"/>
<dbReference type="PANTHER" id="PTHR42693">
    <property type="entry name" value="ARYLSULFATASE FAMILY MEMBER"/>
    <property type="match status" value="1"/>
</dbReference>
<reference evidence="8" key="1">
    <citation type="journal article" date="2013" name="Nature">
        <title>Pan genome of the phytoplankton Emiliania underpins its global distribution.</title>
        <authorList>
            <person name="Read B.A."/>
            <person name="Kegel J."/>
            <person name="Klute M.J."/>
            <person name="Kuo A."/>
            <person name="Lefebvre S.C."/>
            <person name="Maumus F."/>
            <person name="Mayer C."/>
            <person name="Miller J."/>
            <person name="Monier A."/>
            <person name="Salamov A."/>
            <person name="Young J."/>
            <person name="Aguilar M."/>
            <person name="Claverie J.M."/>
            <person name="Frickenhaus S."/>
            <person name="Gonzalez K."/>
            <person name="Herman E.K."/>
            <person name="Lin Y.C."/>
            <person name="Napier J."/>
            <person name="Ogata H."/>
            <person name="Sarno A.F."/>
            <person name="Shmutz J."/>
            <person name="Schroeder D."/>
            <person name="de Vargas C."/>
            <person name="Verret F."/>
            <person name="von Dassow P."/>
            <person name="Valentin K."/>
            <person name="Van de Peer Y."/>
            <person name="Wheeler G."/>
            <person name="Dacks J.B."/>
            <person name="Delwiche C.F."/>
            <person name="Dyhrman S.T."/>
            <person name="Glockner G."/>
            <person name="John U."/>
            <person name="Richards T."/>
            <person name="Worden A.Z."/>
            <person name="Zhang X."/>
            <person name="Grigoriev I.V."/>
            <person name="Allen A.E."/>
            <person name="Bidle K."/>
            <person name="Borodovsky M."/>
            <person name="Bowler C."/>
            <person name="Brownlee C."/>
            <person name="Cock J.M."/>
            <person name="Elias M."/>
            <person name="Gladyshev V.N."/>
            <person name="Groth M."/>
            <person name="Guda C."/>
            <person name="Hadaegh A."/>
            <person name="Iglesias-Rodriguez M.D."/>
            <person name="Jenkins J."/>
            <person name="Jones B.M."/>
            <person name="Lawson T."/>
            <person name="Leese F."/>
            <person name="Lindquist E."/>
            <person name="Lobanov A."/>
            <person name="Lomsadze A."/>
            <person name="Malik S.B."/>
            <person name="Marsh M.E."/>
            <person name="Mackinder L."/>
            <person name="Mock T."/>
            <person name="Mueller-Roeber B."/>
            <person name="Pagarete A."/>
            <person name="Parker M."/>
            <person name="Probert I."/>
            <person name="Quesneville H."/>
            <person name="Raines C."/>
            <person name="Rensing S.A."/>
            <person name="Riano-Pachon D.M."/>
            <person name="Richier S."/>
            <person name="Rokitta S."/>
            <person name="Shiraiwa Y."/>
            <person name="Soanes D.M."/>
            <person name="van der Giezen M."/>
            <person name="Wahlund T.M."/>
            <person name="Williams B."/>
            <person name="Wilson W."/>
            <person name="Wolfe G."/>
            <person name="Wurch L.L."/>
        </authorList>
    </citation>
    <scope>NUCLEOTIDE SEQUENCE</scope>
</reference>
<dbReference type="InterPro" id="IPR024607">
    <property type="entry name" value="Sulfatase_CS"/>
</dbReference>
<dbReference type="PANTHER" id="PTHR42693:SF43">
    <property type="entry name" value="BLL2667 PROTEIN"/>
    <property type="match status" value="1"/>
</dbReference>